<gene>
    <name evidence="2" type="ORF">T4D_9239</name>
</gene>
<evidence type="ECO:0000313" key="3">
    <source>
        <dbReference type="Proteomes" id="UP000054995"/>
    </source>
</evidence>
<keyword evidence="3" id="KW-1185">Reference proteome</keyword>
<feature type="signal peptide" evidence="1">
    <location>
        <begin position="1"/>
        <end position="19"/>
    </location>
</feature>
<accession>A0A0V1DKH6</accession>
<organism evidence="2 3">
    <name type="scientific">Trichinella pseudospiralis</name>
    <name type="common">Parasitic roundworm</name>
    <dbReference type="NCBI Taxonomy" id="6337"/>
    <lineage>
        <taxon>Eukaryota</taxon>
        <taxon>Metazoa</taxon>
        <taxon>Ecdysozoa</taxon>
        <taxon>Nematoda</taxon>
        <taxon>Enoplea</taxon>
        <taxon>Dorylaimia</taxon>
        <taxon>Trichinellida</taxon>
        <taxon>Trichinellidae</taxon>
        <taxon>Trichinella</taxon>
    </lineage>
</organism>
<dbReference type="EMBL" id="JYDT01003807">
    <property type="protein sequence ID" value="KRY62109.1"/>
    <property type="molecule type" value="Genomic_DNA"/>
</dbReference>
<protein>
    <submittedName>
        <fullName evidence="2">Uncharacterized protein</fullName>
    </submittedName>
</protein>
<reference evidence="2 3" key="1">
    <citation type="submission" date="2015-01" db="EMBL/GenBank/DDBJ databases">
        <title>Evolution of Trichinella species and genotypes.</title>
        <authorList>
            <person name="Korhonen P.K."/>
            <person name="Edoardo P."/>
            <person name="Giuseppe L.R."/>
            <person name="Gasser R.B."/>
        </authorList>
    </citation>
    <scope>NUCLEOTIDE SEQUENCE [LARGE SCALE GENOMIC DNA]</scope>
    <source>
        <strain evidence="2">ISS470</strain>
    </source>
</reference>
<name>A0A0V1DKH6_TRIPS</name>
<proteinExistence type="predicted"/>
<dbReference type="Proteomes" id="UP000054995">
    <property type="component" value="Unassembled WGS sequence"/>
</dbReference>
<dbReference type="AlphaFoldDB" id="A0A0V1DKH6"/>
<feature type="chain" id="PRO_5006876858" evidence="1">
    <location>
        <begin position="20"/>
        <end position="49"/>
    </location>
</feature>
<evidence type="ECO:0000313" key="2">
    <source>
        <dbReference type="EMBL" id="KRY62109.1"/>
    </source>
</evidence>
<evidence type="ECO:0000256" key="1">
    <source>
        <dbReference type="SAM" id="SignalP"/>
    </source>
</evidence>
<sequence length="49" mass="5415">MSKSIKHHLSTLLVGVVLAAVCAFSGRSQCYVDLCCRLDMHGSSLLDWY</sequence>
<comment type="caution">
    <text evidence="2">The sequence shown here is derived from an EMBL/GenBank/DDBJ whole genome shotgun (WGS) entry which is preliminary data.</text>
</comment>
<keyword evidence="1" id="KW-0732">Signal</keyword>